<sequence>MALDLPQEVIDLVIEHTDIFKTCSLLSHACLHFSRKHLFKTISISDKTCSQHDAPEDSHFFRFWINSPHLHAYVKVIRLSWSIPNRFKQLDTLIKPFIHLPTIQIHLFSASAAHEEGPGFTSIIEHFAHPGSKLSTSITSLVSQDYNLHSPLAFTAFPNLKVLRVLGQSILPPDFPAVSLSDTGPSKRVQLDELEVRNSVPSGTLTWLERSIECSRLRIFKLRCSRQSSPGYSKFASLVNHVAPNIHTLSFEPPMEVERVGHEFPPCIISFSQFPLLRKLDLYRGIERFPRTFFRWTLRFLSDLPPTNLLQEITFNFPMLMLPVPPVPVSGDQTQSNTGIEGESQRILREFFISLLVNQYKESKDALDSITEFDALLMDFVNLKTLRVISKAPDTFFRERLPRLNETGRLVLQPPSPAESSVGVF</sequence>
<evidence type="ECO:0000313" key="2">
    <source>
        <dbReference type="Proteomes" id="UP000308600"/>
    </source>
</evidence>
<dbReference type="Proteomes" id="UP000308600">
    <property type="component" value="Unassembled WGS sequence"/>
</dbReference>
<proteinExistence type="predicted"/>
<protein>
    <submittedName>
        <fullName evidence="1">Uncharacterized protein</fullName>
    </submittedName>
</protein>
<keyword evidence="2" id="KW-1185">Reference proteome</keyword>
<organism evidence="1 2">
    <name type="scientific">Pluteus cervinus</name>
    <dbReference type="NCBI Taxonomy" id="181527"/>
    <lineage>
        <taxon>Eukaryota</taxon>
        <taxon>Fungi</taxon>
        <taxon>Dikarya</taxon>
        <taxon>Basidiomycota</taxon>
        <taxon>Agaricomycotina</taxon>
        <taxon>Agaricomycetes</taxon>
        <taxon>Agaricomycetidae</taxon>
        <taxon>Agaricales</taxon>
        <taxon>Pluteineae</taxon>
        <taxon>Pluteaceae</taxon>
        <taxon>Pluteus</taxon>
    </lineage>
</organism>
<dbReference type="EMBL" id="ML208360">
    <property type="protein sequence ID" value="TFK68082.1"/>
    <property type="molecule type" value="Genomic_DNA"/>
</dbReference>
<name>A0ACD3AR18_9AGAR</name>
<reference evidence="1 2" key="1">
    <citation type="journal article" date="2019" name="Nat. Ecol. Evol.">
        <title>Megaphylogeny resolves global patterns of mushroom evolution.</title>
        <authorList>
            <person name="Varga T."/>
            <person name="Krizsan K."/>
            <person name="Foldi C."/>
            <person name="Dima B."/>
            <person name="Sanchez-Garcia M."/>
            <person name="Sanchez-Ramirez S."/>
            <person name="Szollosi G.J."/>
            <person name="Szarkandi J.G."/>
            <person name="Papp V."/>
            <person name="Albert L."/>
            <person name="Andreopoulos W."/>
            <person name="Angelini C."/>
            <person name="Antonin V."/>
            <person name="Barry K.W."/>
            <person name="Bougher N.L."/>
            <person name="Buchanan P."/>
            <person name="Buyck B."/>
            <person name="Bense V."/>
            <person name="Catcheside P."/>
            <person name="Chovatia M."/>
            <person name="Cooper J."/>
            <person name="Damon W."/>
            <person name="Desjardin D."/>
            <person name="Finy P."/>
            <person name="Geml J."/>
            <person name="Haridas S."/>
            <person name="Hughes K."/>
            <person name="Justo A."/>
            <person name="Karasinski D."/>
            <person name="Kautmanova I."/>
            <person name="Kiss B."/>
            <person name="Kocsube S."/>
            <person name="Kotiranta H."/>
            <person name="LaButti K.M."/>
            <person name="Lechner B.E."/>
            <person name="Liimatainen K."/>
            <person name="Lipzen A."/>
            <person name="Lukacs Z."/>
            <person name="Mihaltcheva S."/>
            <person name="Morgado L.N."/>
            <person name="Niskanen T."/>
            <person name="Noordeloos M.E."/>
            <person name="Ohm R.A."/>
            <person name="Ortiz-Santana B."/>
            <person name="Ovrebo C."/>
            <person name="Racz N."/>
            <person name="Riley R."/>
            <person name="Savchenko A."/>
            <person name="Shiryaev A."/>
            <person name="Soop K."/>
            <person name="Spirin V."/>
            <person name="Szebenyi C."/>
            <person name="Tomsovsky M."/>
            <person name="Tulloss R.E."/>
            <person name="Uehling J."/>
            <person name="Grigoriev I.V."/>
            <person name="Vagvolgyi C."/>
            <person name="Papp T."/>
            <person name="Martin F.M."/>
            <person name="Miettinen O."/>
            <person name="Hibbett D.S."/>
            <person name="Nagy L.G."/>
        </authorList>
    </citation>
    <scope>NUCLEOTIDE SEQUENCE [LARGE SCALE GENOMIC DNA]</scope>
    <source>
        <strain evidence="1 2">NL-1719</strain>
    </source>
</reference>
<evidence type="ECO:0000313" key="1">
    <source>
        <dbReference type="EMBL" id="TFK68082.1"/>
    </source>
</evidence>
<gene>
    <name evidence="1" type="ORF">BDN72DRAFT_898434</name>
</gene>
<accession>A0ACD3AR18</accession>